<dbReference type="FunFam" id="2.10.25.10:FF:000010">
    <property type="entry name" value="Pro-epidermal growth factor"/>
    <property type="match status" value="1"/>
</dbReference>
<feature type="domain" description="EGF-like" evidence="7">
    <location>
        <begin position="378"/>
        <end position="419"/>
    </location>
</feature>
<evidence type="ECO:0000256" key="6">
    <source>
        <dbReference type="SAM" id="MobiDB-lite"/>
    </source>
</evidence>
<keyword evidence="1 5" id="KW-0245">EGF-like domain</keyword>
<dbReference type="PROSITE" id="PS01187">
    <property type="entry name" value="EGF_CA"/>
    <property type="match status" value="1"/>
</dbReference>
<dbReference type="CDD" id="cd00054">
    <property type="entry name" value="EGF_CA"/>
    <property type="match status" value="1"/>
</dbReference>
<evidence type="ECO:0000256" key="2">
    <source>
        <dbReference type="ARBA" id="ARBA00022737"/>
    </source>
</evidence>
<feature type="region of interest" description="Disordered" evidence="6">
    <location>
        <begin position="145"/>
        <end position="285"/>
    </location>
</feature>
<dbReference type="PROSITE" id="PS50026">
    <property type="entry name" value="EGF_3"/>
    <property type="match status" value="1"/>
</dbReference>
<feature type="region of interest" description="Disordered" evidence="6">
    <location>
        <begin position="1"/>
        <end position="129"/>
    </location>
</feature>
<gene>
    <name evidence="8" type="primary">CCBE1</name>
</gene>
<dbReference type="InterPro" id="IPR018097">
    <property type="entry name" value="EGF_Ca-bd_CS"/>
</dbReference>
<accession>A0A8C0MXS3</accession>
<dbReference type="InterPro" id="IPR000152">
    <property type="entry name" value="EGF-type_Asp/Asn_hydroxyl_site"/>
</dbReference>
<dbReference type="InterPro" id="IPR001881">
    <property type="entry name" value="EGF-like_Ca-bd_dom"/>
</dbReference>
<organism evidence="8 9">
    <name type="scientific">Canis lupus familiaris</name>
    <name type="common">Dog</name>
    <name type="synonym">Canis familiaris</name>
    <dbReference type="NCBI Taxonomy" id="9615"/>
    <lineage>
        <taxon>Eukaryota</taxon>
        <taxon>Metazoa</taxon>
        <taxon>Chordata</taxon>
        <taxon>Craniata</taxon>
        <taxon>Vertebrata</taxon>
        <taxon>Euteleostomi</taxon>
        <taxon>Mammalia</taxon>
        <taxon>Eutheria</taxon>
        <taxon>Laurasiatheria</taxon>
        <taxon>Carnivora</taxon>
        <taxon>Caniformia</taxon>
        <taxon>Canidae</taxon>
        <taxon>Canis</taxon>
    </lineage>
</organism>
<evidence type="ECO:0000313" key="8">
    <source>
        <dbReference type="Ensembl" id="ENSCAFP00030016307.1"/>
    </source>
</evidence>
<dbReference type="Ensembl" id="ENSCAFT00030018687.1">
    <property type="protein sequence ID" value="ENSCAFP00030016307.1"/>
    <property type="gene ID" value="ENSCAFG00030009985.1"/>
</dbReference>
<feature type="compositionally biased region" description="Pro residues" evidence="6">
    <location>
        <begin position="180"/>
        <end position="212"/>
    </location>
</feature>
<reference evidence="8" key="1">
    <citation type="submission" date="2019-03" db="EMBL/GenBank/DDBJ databases">
        <authorList>
            <person name="Warren W.C."/>
            <person name="Johnson G.S."/>
        </authorList>
    </citation>
    <scope>NUCLEOTIDE SEQUENCE [LARGE SCALE GENOMIC DNA]</scope>
    <source>
        <strain evidence="8">Basenji</strain>
    </source>
</reference>
<dbReference type="SUPFAM" id="SSF57196">
    <property type="entry name" value="EGF/Laminin"/>
    <property type="match status" value="2"/>
</dbReference>
<evidence type="ECO:0000256" key="3">
    <source>
        <dbReference type="ARBA" id="ARBA00023157"/>
    </source>
</evidence>
<dbReference type="AlphaFoldDB" id="A0A8C0MXS3"/>
<dbReference type="Gene3D" id="2.10.25.10">
    <property type="entry name" value="Laminin"/>
    <property type="match status" value="2"/>
</dbReference>
<feature type="compositionally biased region" description="Low complexity" evidence="6">
    <location>
        <begin position="84"/>
        <end position="110"/>
    </location>
</feature>
<dbReference type="SMART" id="SM00181">
    <property type="entry name" value="EGF"/>
    <property type="match status" value="2"/>
</dbReference>
<dbReference type="Pfam" id="PF07645">
    <property type="entry name" value="EGF_CA"/>
    <property type="match status" value="1"/>
</dbReference>
<dbReference type="Proteomes" id="UP000694429">
    <property type="component" value="Chromosome 1"/>
</dbReference>
<keyword evidence="4" id="KW-0325">Glycoprotein</keyword>
<evidence type="ECO:0000259" key="7">
    <source>
        <dbReference type="PROSITE" id="PS50026"/>
    </source>
</evidence>
<proteinExistence type="predicted"/>
<dbReference type="PROSITE" id="PS01186">
    <property type="entry name" value="EGF_2"/>
    <property type="match status" value="1"/>
</dbReference>
<dbReference type="PANTHER" id="PTHR24034">
    <property type="entry name" value="EGF-LIKE DOMAIN-CONTAINING PROTEIN"/>
    <property type="match status" value="1"/>
</dbReference>
<evidence type="ECO:0000256" key="4">
    <source>
        <dbReference type="ARBA" id="ARBA00023180"/>
    </source>
</evidence>
<dbReference type="InterPro" id="IPR000742">
    <property type="entry name" value="EGF"/>
</dbReference>
<evidence type="ECO:0000256" key="1">
    <source>
        <dbReference type="ARBA" id="ARBA00022536"/>
    </source>
</evidence>
<reference evidence="8" key="2">
    <citation type="submission" date="2025-08" db="UniProtKB">
        <authorList>
            <consortium name="Ensembl"/>
        </authorList>
    </citation>
    <scope>IDENTIFICATION</scope>
</reference>
<dbReference type="InterPro" id="IPR049883">
    <property type="entry name" value="NOTCH1_EGF-like"/>
</dbReference>
<dbReference type="PROSITE" id="PS00010">
    <property type="entry name" value="ASX_HYDROXYL"/>
    <property type="match status" value="1"/>
</dbReference>
<feature type="compositionally biased region" description="Low complexity" evidence="6">
    <location>
        <begin position="526"/>
        <end position="537"/>
    </location>
</feature>
<comment type="caution">
    <text evidence="5">Lacks conserved residue(s) required for the propagation of feature annotation.</text>
</comment>
<feature type="compositionally biased region" description="Low complexity" evidence="6">
    <location>
        <begin position="166"/>
        <end position="179"/>
    </location>
</feature>
<evidence type="ECO:0000313" key="9">
    <source>
        <dbReference type="Proteomes" id="UP000694429"/>
    </source>
</evidence>
<feature type="compositionally biased region" description="Low complexity" evidence="6">
    <location>
        <begin position="269"/>
        <end position="282"/>
    </location>
</feature>
<feature type="region of interest" description="Disordered" evidence="6">
    <location>
        <begin position="491"/>
        <end position="580"/>
    </location>
</feature>
<keyword evidence="2" id="KW-0677">Repeat</keyword>
<feature type="compositionally biased region" description="Pro residues" evidence="6">
    <location>
        <begin position="515"/>
        <end position="524"/>
    </location>
</feature>
<dbReference type="GO" id="GO:0005509">
    <property type="term" value="F:calcium ion binding"/>
    <property type="evidence" value="ECO:0007669"/>
    <property type="project" value="InterPro"/>
</dbReference>
<protein>
    <submittedName>
        <fullName evidence="8">Collagen and calcium binding EGF domains 1</fullName>
    </submittedName>
</protein>
<feature type="compositionally biased region" description="Pro residues" evidence="6">
    <location>
        <begin position="56"/>
        <end position="66"/>
    </location>
</feature>
<dbReference type="PANTHER" id="PTHR24034:SF76">
    <property type="entry name" value="COLLAGEN AND CALCIUM-BINDING EGF DOMAIN-CONTAINING PROTEIN 1"/>
    <property type="match status" value="1"/>
</dbReference>
<dbReference type="Pfam" id="PF01391">
    <property type="entry name" value="Collagen"/>
    <property type="match status" value="1"/>
</dbReference>
<feature type="region of interest" description="Disordered" evidence="6">
    <location>
        <begin position="613"/>
        <end position="651"/>
    </location>
</feature>
<keyword evidence="3" id="KW-1015">Disulfide bond</keyword>
<feature type="compositionally biased region" description="Pro residues" evidence="6">
    <location>
        <begin position="243"/>
        <end position="268"/>
    </location>
</feature>
<dbReference type="InterPro" id="IPR008160">
    <property type="entry name" value="Collagen"/>
</dbReference>
<name>A0A8C0MXS3_CANLF</name>
<dbReference type="SMART" id="SM00179">
    <property type="entry name" value="EGF_CA"/>
    <property type="match status" value="2"/>
</dbReference>
<feature type="compositionally biased region" description="Basic and acidic residues" evidence="6">
    <location>
        <begin position="633"/>
        <end position="651"/>
    </location>
</feature>
<dbReference type="InterPro" id="IPR050751">
    <property type="entry name" value="ECM_structural_protein"/>
</dbReference>
<sequence>MRGRRPPHPCAGRGERGGRGPKRSAASAWVPSARPERGARHRRRPASQPVVGLGAPRPPPQLPDTPPGASRRWRGRPCPPAPPAGERAAAAAEQRGAGGERAAAAPGGSREPPRWCRRLRGGEGRPGGGCAGAWGRCCCSWRWDTRGASERSPRTATGKRGRRPLGARLARGVRAAPGSTPAPPAAPLLPRSTPGPPAAPRAPLQHPGPPAAPRHGLGARLRGAALNSAPRPGPHRWVEALGHPPPPARGPAPADPPPRGAQPPPPSRPALRSPAAAPPSGRRACRPRELCSENKIATTRYPCLKPSGELTTCFRKKCCKGYKFVLGQCIPEDYDVCAEAPCEQQCTDNFGRVLCTCYPGYRYDRERHRRREKPYCLDIDECATSNETLCAHMCINTVGSYRCECREGYIQEDDGRTCTRGDKYPNDTGHEEKSENAVEAGTCCATCKEFHQMKQTVLQLKQKIALLPNSAADLGKYITGNKVLASNAYLPGPPGLPGGQGPPGSPGPKGSPGFPGMPGPPGQPGPRGSMGPMGPSPDLSHIKQGRRGPVGPPGAPGRDGSKGERGAPGPRGSPGPPGSFDFLLLMLADIRNDIAELQEKVFGHRTHSSAEEFPLPQKFSNYPETMDFGSGDEYPKRTETRDLGPTRDFYP</sequence>
<evidence type="ECO:0000256" key="5">
    <source>
        <dbReference type="PROSITE-ProRule" id="PRU00076"/>
    </source>
</evidence>